<dbReference type="STRING" id="283909.R7UMT6"/>
<dbReference type="Proteomes" id="UP000014760">
    <property type="component" value="Unassembled WGS sequence"/>
</dbReference>
<evidence type="ECO:0000256" key="4">
    <source>
        <dbReference type="ARBA" id="ARBA00022989"/>
    </source>
</evidence>
<name>R7UMT6_CAPTE</name>
<organism evidence="7">
    <name type="scientific">Capitella teleta</name>
    <name type="common">Polychaete worm</name>
    <dbReference type="NCBI Taxonomy" id="283909"/>
    <lineage>
        <taxon>Eukaryota</taxon>
        <taxon>Metazoa</taxon>
        <taxon>Spiralia</taxon>
        <taxon>Lophotrochozoa</taxon>
        <taxon>Annelida</taxon>
        <taxon>Polychaeta</taxon>
        <taxon>Sedentaria</taxon>
        <taxon>Scolecida</taxon>
        <taxon>Capitellidae</taxon>
        <taxon>Capitella</taxon>
    </lineage>
</organism>
<evidence type="ECO:0000313" key="7">
    <source>
        <dbReference type="EMBL" id="ELU05242.1"/>
    </source>
</evidence>
<dbReference type="EMBL" id="AMQN01007897">
    <property type="status" value="NOT_ANNOTATED_CDS"/>
    <property type="molecule type" value="Genomic_DNA"/>
</dbReference>
<reference evidence="7 9" key="2">
    <citation type="journal article" date="2013" name="Nature">
        <title>Insights into bilaterian evolution from three spiralian genomes.</title>
        <authorList>
            <person name="Simakov O."/>
            <person name="Marletaz F."/>
            <person name="Cho S.J."/>
            <person name="Edsinger-Gonzales E."/>
            <person name="Havlak P."/>
            <person name="Hellsten U."/>
            <person name="Kuo D.H."/>
            <person name="Larsson T."/>
            <person name="Lv J."/>
            <person name="Arendt D."/>
            <person name="Savage R."/>
            <person name="Osoegawa K."/>
            <person name="de Jong P."/>
            <person name="Grimwood J."/>
            <person name="Chapman J.A."/>
            <person name="Shapiro H."/>
            <person name="Aerts A."/>
            <person name="Otillar R.P."/>
            <person name="Terry A.Y."/>
            <person name="Boore J.L."/>
            <person name="Grigoriev I.V."/>
            <person name="Lindberg D.R."/>
            <person name="Seaver E.C."/>
            <person name="Weisblat D.A."/>
            <person name="Putnam N.H."/>
            <person name="Rokhsar D.S."/>
        </authorList>
    </citation>
    <scope>NUCLEOTIDE SEQUENCE</scope>
    <source>
        <strain evidence="7 9">I ESC-2004</strain>
    </source>
</reference>
<keyword evidence="3" id="KW-0812">Transmembrane</keyword>
<gene>
    <name evidence="7" type="ORF">CAPTEDRAFT_178256</name>
</gene>
<evidence type="ECO:0000256" key="6">
    <source>
        <dbReference type="RuleBase" id="RU363053"/>
    </source>
</evidence>
<comment type="similarity">
    <text evidence="2 6">Belongs to the peroxisomal membrane protein PXMP2/4 family.</text>
</comment>
<evidence type="ECO:0000313" key="8">
    <source>
        <dbReference type="EnsemblMetazoa" id="CapteP178256"/>
    </source>
</evidence>
<evidence type="ECO:0000256" key="1">
    <source>
        <dbReference type="ARBA" id="ARBA00004141"/>
    </source>
</evidence>
<dbReference type="Pfam" id="PF04117">
    <property type="entry name" value="Mpv17_PMP22"/>
    <property type="match status" value="1"/>
</dbReference>
<dbReference type="PANTHER" id="PTHR11266">
    <property type="entry name" value="PEROXISOMAL MEMBRANE PROTEIN 2, PXMP2 MPV17"/>
    <property type="match status" value="1"/>
</dbReference>
<accession>R7UMT6</accession>
<sequence>MASLVQRFTGRHPLFCNMALYAGLYASGDLSRQTIMADRRLDWGSAARTACVGCLAISPFNFAWYRVLDRLLKGRGAGVVMCKVACDQVIAGPVGLALFFVGTSILEKKTDIFHDLKANGLKTYMVGCVFWPTMQAVNFTVLPTKWRTPYVGFVSFIWCNVISFFKSQEIQPPIIAVDLQA</sequence>
<dbReference type="OrthoDB" id="10267969at2759"/>
<evidence type="ECO:0000256" key="2">
    <source>
        <dbReference type="ARBA" id="ARBA00006824"/>
    </source>
</evidence>
<keyword evidence="4" id="KW-1133">Transmembrane helix</keyword>
<dbReference type="EnsemblMetazoa" id="CapteT178256">
    <property type="protein sequence ID" value="CapteP178256"/>
    <property type="gene ID" value="CapteG178256"/>
</dbReference>
<dbReference type="InterPro" id="IPR007248">
    <property type="entry name" value="Mpv17_PMP22"/>
</dbReference>
<reference evidence="9" key="1">
    <citation type="submission" date="2012-12" db="EMBL/GenBank/DDBJ databases">
        <authorList>
            <person name="Hellsten U."/>
            <person name="Grimwood J."/>
            <person name="Chapman J.A."/>
            <person name="Shapiro H."/>
            <person name="Aerts A."/>
            <person name="Otillar R.P."/>
            <person name="Terry A.Y."/>
            <person name="Boore J.L."/>
            <person name="Simakov O."/>
            <person name="Marletaz F."/>
            <person name="Cho S.-J."/>
            <person name="Edsinger-Gonzales E."/>
            <person name="Havlak P."/>
            <person name="Kuo D.-H."/>
            <person name="Larsson T."/>
            <person name="Lv J."/>
            <person name="Arendt D."/>
            <person name="Savage R."/>
            <person name="Osoegawa K."/>
            <person name="de Jong P."/>
            <person name="Lindberg D.R."/>
            <person name="Seaver E.C."/>
            <person name="Weisblat D.A."/>
            <person name="Putnam N.H."/>
            <person name="Grigoriev I.V."/>
            <person name="Rokhsar D.S."/>
        </authorList>
    </citation>
    <scope>NUCLEOTIDE SEQUENCE</scope>
    <source>
        <strain evidence="9">I ESC-2004</strain>
    </source>
</reference>
<proteinExistence type="inferred from homology"/>
<dbReference type="OMA" id="AGWWRVL"/>
<dbReference type="EMBL" id="KB301692">
    <property type="protein sequence ID" value="ELU05242.1"/>
    <property type="molecule type" value="Genomic_DNA"/>
</dbReference>
<dbReference type="GO" id="GO:0061668">
    <property type="term" value="P:mitochondrial ribosome assembly"/>
    <property type="evidence" value="ECO:0007669"/>
    <property type="project" value="TreeGrafter"/>
</dbReference>
<keyword evidence="9" id="KW-1185">Reference proteome</keyword>
<dbReference type="AlphaFoldDB" id="R7UMT6"/>
<dbReference type="HOGENOM" id="CLU_049109_4_1_1"/>
<evidence type="ECO:0000313" key="9">
    <source>
        <dbReference type="Proteomes" id="UP000014760"/>
    </source>
</evidence>
<evidence type="ECO:0008006" key="10">
    <source>
        <dbReference type="Google" id="ProtNLM"/>
    </source>
</evidence>
<evidence type="ECO:0000256" key="5">
    <source>
        <dbReference type="ARBA" id="ARBA00023136"/>
    </source>
</evidence>
<reference evidence="8" key="3">
    <citation type="submission" date="2015-06" db="UniProtKB">
        <authorList>
            <consortium name="EnsemblMetazoa"/>
        </authorList>
    </citation>
    <scope>IDENTIFICATION</scope>
</reference>
<dbReference type="GO" id="GO:0016020">
    <property type="term" value="C:membrane"/>
    <property type="evidence" value="ECO:0007669"/>
    <property type="project" value="UniProtKB-SubCell"/>
</dbReference>
<protein>
    <recommendedName>
        <fullName evidence="10">Mpv17-like protein</fullName>
    </recommendedName>
</protein>
<keyword evidence="5" id="KW-0472">Membrane</keyword>
<comment type="subcellular location">
    <subcellularLocation>
        <location evidence="1">Membrane</location>
        <topology evidence="1">Multi-pass membrane protein</topology>
    </subcellularLocation>
</comment>
<dbReference type="PANTHER" id="PTHR11266:SF123">
    <property type="entry name" value="MPV17-LIKE PROTEIN"/>
    <property type="match status" value="1"/>
</dbReference>
<dbReference type="GO" id="GO:0005739">
    <property type="term" value="C:mitochondrion"/>
    <property type="evidence" value="ECO:0007669"/>
    <property type="project" value="TreeGrafter"/>
</dbReference>
<evidence type="ECO:0000256" key="3">
    <source>
        <dbReference type="ARBA" id="ARBA00022692"/>
    </source>
</evidence>